<feature type="region of interest" description="Disordered" evidence="8">
    <location>
        <begin position="260"/>
        <end position="299"/>
    </location>
</feature>
<feature type="compositionally biased region" description="Basic and acidic residues" evidence="8">
    <location>
        <begin position="260"/>
        <end position="269"/>
    </location>
</feature>
<comment type="caution">
    <text evidence="6">Lacks conserved residue(s) required for the propagation of feature annotation.</text>
</comment>
<dbReference type="AlphaFoldDB" id="A0A1J1HJQ1"/>
<keyword evidence="13" id="KW-1185">Reference proteome</keyword>
<dbReference type="PROSITE" id="PS01187">
    <property type="entry name" value="EGF_CA"/>
    <property type="match status" value="1"/>
</dbReference>
<feature type="disulfide bond" evidence="6">
    <location>
        <begin position="751"/>
        <end position="760"/>
    </location>
</feature>
<feature type="disulfide bond" evidence="6">
    <location>
        <begin position="666"/>
        <end position="675"/>
    </location>
</feature>
<feature type="domain" description="EGF-like" evidence="11">
    <location>
        <begin position="678"/>
        <end position="724"/>
    </location>
</feature>
<evidence type="ECO:0000256" key="3">
    <source>
        <dbReference type="ARBA" id="ARBA00022737"/>
    </source>
</evidence>
<feature type="disulfide bond" evidence="6">
    <location>
        <begin position="714"/>
        <end position="723"/>
    </location>
</feature>
<dbReference type="GO" id="GO:0005509">
    <property type="term" value="F:calcium ion binding"/>
    <property type="evidence" value="ECO:0007669"/>
    <property type="project" value="InterPro"/>
</dbReference>
<feature type="disulfide bond" evidence="6">
    <location>
        <begin position="868"/>
        <end position="877"/>
    </location>
</feature>
<dbReference type="InterPro" id="IPR018097">
    <property type="entry name" value="EGF_Ca-bd_CS"/>
</dbReference>
<dbReference type="Pfam" id="PF00008">
    <property type="entry name" value="EGF"/>
    <property type="match status" value="4"/>
</dbReference>
<dbReference type="InterPro" id="IPR000742">
    <property type="entry name" value="EGF"/>
</dbReference>
<feature type="signal peptide" evidence="10">
    <location>
        <begin position="1"/>
        <end position="26"/>
    </location>
</feature>
<keyword evidence="3" id="KW-0677">Repeat</keyword>
<dbReference type="GO" id="GO:0045197">
    <property type="term" value="P:establishment or maintenance of epithelial cell apical/basal polarity"/>
    <property type="evidence" value="ECO:0007669"/>
    <property type="project" value="TreeGrafter"/>
</dbReference>
<evidence type="ECO:0000256" key="7">
    <source>
        <dbReference type="SAM" id="Coils"/>
    </source>
</evidence>
<evidence type="ECO:0000256" key="5">
    <source>
        <dbReference type="ARBA" id="ARBA00023180"/>
    </source>
</evidence>
<evidence type="ECO:0000256" key="6">
    <source>
        <dbReference type="PROSITE-ProRule" id="PRU00076"/>
    </source>
</evidence>
<gene>
    <name evidence="12" type="ORF">CLUMA_CG002067</name>
</gene>
<dbReference type="SMART" id="SM00181">
    <property type="entry name" value="EGF"/>
    <property type="match status" value="7"/>
</dbReference>
<dbReference type="GO" id="GO:0042063">
    <property type="term" value="P:gliogenesis"/>
    <property type="evidence" value="ECO:0007669"/>
    <property type="project" value="UniProtKB-ARBA"/>
</dbReference>
<dbReference type="CDD" id="cd00054">
    <property type="entry name" value="EGF_CA"/>
    <property type="match status" value="6"/>
</dbReference>
<keyword evidence="5" id="KW-0325">Glycoprotein</keyword>
<dbReference type="FunFam" id="2.10.25.10:FF:000472">
    <property type="entry name" value="Uncharacterized protein, isoform A"/>
    <property type="match status" value="1"/>
</dbReference>
<feature type="domain" description="EGF-like" evidence="11">
    <location>
        <begin position="635"/>
        <end position="676"/>
    </location>
</feature>
<keyword evidence="4 6" id="KW-1015">Disulfide bond</keyword>
<accession>A0A1J1HJQ1</accession>
<keyword evidence="9" id="KW-0812">Transmembrane</keyword>
<evidence type="ECO:0000256" key="4">
    <source>
        <dbReference type="ARBA" id="ARBA00023157"/>
    </source>
</evidence>
<dbReference type="PANTHER" id="PTHR24049">
    <property type="entry name" value="CRUMBS FAMILY MEMBER"/>
    <property type="match status" value="1"/>
</dbReference>
<dbReference type="SUPFAM" id="SSF57184">
    <property type="entry name" value="Growth factor receptor domain"/>
    <property type="match status" value="1"/>
</dbReference>
<dbReference type="FunFam" id="2.10.25.10:FF:000494">
    <property type="entry name" value="Weary, isoform B"/>
    <property type="match status" value="1"/>
</dbReference>
<protein>
    <submittedName>
        <fullName evidence="12">CLUMA_CG002067, isoform A</fullName>
    </submittedName>
</protein>
<dbReference type="GO" id="GO:0000902">
    <property type="term" value="P:cell morphogenesis"/>
    <property type="evidence" value="ECO:0007669"/>
    <property type="project" value="UniProtKB-ARBA"/>
</dbReference>
<evidence type="ECO:0000256" key="8">
    <source>
        <dbReference type="SAM" id="MobiDB-lite"/>
    </source>
</evidence>
<dbReference type="PROSITE" id="PS00022">
    <property type="entry name" value="EGF_1"/>
    <property type="match status" value="6"/>
</dbReference>
<dbReference type="GO" id="GO:0048666">
    <property type="term" value="P:neuron development"/>
    <property type="evidence" value="ECO:0007669"/>
    <property type="project" value="UniProtKB-ARBA"/>
</dbReference>
<feature type="disulfide bond" evidence="6">
    <location>
        <begin position="789"/>
        <end position="798"/>
    </location>
</feature>
<dbReference type="FunFam" id="2.10.25.10:FF:000404">
    <property type="entry name" value="Weary, isoform B"/>
    <property type="match status" value="1"/>
</dbReference>
<feature type="domain" description="EGF-like" evidence="11">
    <location>
        <begin position="595"/>
        <end position="634"/>
    </location>
</feature>
<dbReference type="EMBL" id="CVRI01000006">
    <property type="protein sequence ID" value="CRK88288.1"/>
    <property type="molecule type" value="Genomic_DNA"/>
</dbReference>
<proteinExistence type="predicted"/>
<feature type="domain" description="EGF-like" evidence="11">
    <location>
        <begin position="763"/>
        <end position="799"/>
    </location>
</feature>
<keyword evidence="2 10" id="KW-0732">Signal</keyword>
<dbReference type="GO" id="GO:0007157">
    <property type="term" value="P:heterophilic cell-cell adhesion via plasma membrane cell adhesion molecules"/>
    <property type="evidence" value="ECO:0007669"/>
    <property type="project" value="TreeGrafter"/>
</dbReference>
<feature type="domain" description="EGF-like" evidence="11">
    <location>
        <begin position="842"/>
        <end position="878"/>
    </location>
</feature>
<keyword evidence="1 6" id="KW-0245">EGF-like domain</keyword>
<evidence type="ECO:0000256" key="9">
    <source>
        <dbReference type="SAM" id="Phobius"/>
    </source>
</evidence>
<sequence length="1030" mass="114419">MKTFSSQKVLLNLLVVLSTTVEVLYSHESSLKTEGLTSNIPTKDETSEHVNVATVSSLNKINKEEISSTTFNVVSTTTFLKDPQIEEAKPPEAKTMTMAMTMTMQNESSLSSGNSSEITTAKAETGETKNLNSMSQHQIVLSTFSTLLASKSDVLDSNSNDSYKKDYDDEKQANTEMSSNHLTMMEETRTKPMNFNEFSSMKNRIFNSQPVVNINDFFPSQSEDFKSNDDVKSDEKLKRKIVSKEDVKFIDKKGNDESIKASMNDKEIETTDDDLIPDVSKDDKLSRNKGKTGQDATVDEHRPKTNMKNLYVPPRIKKSDSLLSPSTYKSSNLLDFATTKFNLNESRKSPTNSQPEFSTTKFYVTPNAAASATAVVDGDMKTSAVKEAKKIQNSLKQMKLISNLERDSQSSENNLSTFEKNFSLSTSHPRVLSRFEEKLNSLDCDIQNLSTESAVWRGNETHELCLPKKVVNCSSRNECFTTKLEWDGVAEIQSGDILIVEIDDNTLMSMNKNNISNTENDHHSNAPAAVYQVTRLGHENCDITEGELLDITPLTVDGKKLVTLYDKDLSEGMNLLIVVSDLWGNQCVRLSVNVKSDNCGENADCSGKGVCFSNNSMDGYECECCVGFSGSHCEEIDACTPSPCTNNGICVDLSQGHQGNSYQCLCPYGYTGKNCEFEADPCNPSQCLHGGTCISNNTTHFRLANTTFPFRCECPISYTGPLCQHNLNECESSPCVHGICVDQEDGFRCFCQPGFSGDLCNIELNECDSNPCLNRAQCIDHIGRFSCQCTKGYQGKNCEIKIDFCANNPCEDGYRCVDHGNEYSCVCPGSNEGNVPDCHEWPRTLCTINPCENGGTCWTSHESYYCACRPGYTGKMCEENFVFDSVVSSSELLSDLSDTNVITFNEPPDTTGDDGSFSSYICAGVLSLILITLVVVVNWKISGIFRRAFITRRQLIQCFKRKRSSERSKHWLSGKNASFFEENHITLKNNQLPSLGHCTSSSNFFNRSLQTNLESDMYCAVDLPDEPLIH</sequence>
<keyword evidence="9" id="KW-1133">Transmembrane helix</keyword>
<feature type="compositionally biased region" description="Low complexity" evidence="8">
    <location>
        <begin position="107"/>
        <end position="117"/>
    </location>
</feature>
<feature type="disulfide bond" evidence="6">
    <location>
        <begin position="624"/>
        <end position="633"/>
    </location>
</feature>
<evidence type="ECO:0000256" key="10">
    <source>
        <dbReference type="SAM" id="SignalP"/>
    </source>
</evidence>
<keyword evidence="7" id="KW-0175">Coiled coil</keyword>
<dbReference type="PROSITE" id="PS01186">
    <property type="entry name" value="EGF_2"/>
    <property type="match status" value="5"/>
</dbReference>
<evidence type="ECO:0000256" key="1">
    <source>
        <dbReference type="ARBA" id="ARBA00022536"/>
    </source>
</evidence>
<dbReference type="SMART" id="SM00179">
    <property type="entry name" value="EGF_CA"/>
    <property type="match status" value="6"/>
</dbReference>
<evidence type="ECO:0000313" key="12">
    <source>
        <dbReference type="EMBL" id="CRK88288.1"/>
    </source>
</evidence>
<dbReference type="InterPro" id="IPR000152">
    <property type="entry name" value="EGF-type_Asp/Asn_hydroxyl_site"/>
</dbReference>
<feature type="transmembrane region" description="Helical" evidence="9">
    <location>
        <begin position="917"/>
        <end position="939"/>
    </location>
</feature>
<feature type="chain" id="PRO_5012068601" evidence="10">
    <location>
        <begin position="27"/>
        <end position="1030"/>
    </location>
</feature>
<dbReference type="InterPro" id="IPR051022">
    <property type="entry name" value="Notch_Cell-Fate_Det"/>
</dbReference>
<dbReference type="PROSITE" id="PS50026">
    <property type="entry name" value="EGF_3"/>
    <property type="match status" value="7"/>
</dbReference>
<dbReference type="PANTHER" id="PTHR24049:SF22">
    <property type="entry name" value="DROSOPHILA CRUMBS HOMOLOG"/>
    <property type="match status" value="1"/>
</dbReference>
<feature type="coiled-coil region" evidence="7">
    <location>
        <begin position="401"/>
        <end position="452"/>
    </location>
</feature>
<dbReference type="InterPro" id="IPR001881">
    <property type="entry name" value="EGF-like_Ca-bd_dom"/>
</dbReference>
<feature type="disulfide bond" evidence="6">
    <location>
        <begin position="730"/>
        <end position="740"/>
    </location>
</feature>
<keyword evidence="9" id="KW-0472">Membrane</keyword>
<dbReference type="PROSITE" id="PS00010">
    <property type="entry name" value="ASX_HYDROXYL"/>
    <property type="match status" value="3"/>
</dbReference>
<reference evidence="12 13" key="1">
    <citation type="submission" date="2015-04" db="EMBL/GenBank/DDBJ databases">
        <authorList>
            <person name="Syromyatnikov M.Y."/>
            <person name="Popov V.N."/>
        </authorList>
    </citation>
    <scope>NUCLEOTIDE SEQUENCE [LARGE SCALE GENOMIC DNA]</scope>
</reference>
<dbReference type="Proteomes" id="UP000183832">
    <property type="component" value="Unassembled WGS sequence"/>
</dbReference>
<dbReference type="GO" id="GO:0005886">
    <property type="term" value="C:plasma membrane"/>
    <property type="evidence" value="ECO:0007669"/>
    <property type="project" value="UniProtKB-ARBA"/>
</dbReference>
<dbReference type="GO" id="GO:0032991">
    <property type="term" value="C:protein-containing complex"/>
    <property type="evidence" value="ECO:0007669"/>
    <property type="project" value="TreeGrafter"/>
</dbReference>
<evidence type="ECO:0000256" key="2">
    <source>
        <dbReference type="ARBA" id="ARBA00022729"/>
    </source>
</evidence>
<feature type="region of interest" description="Disordered" evidence="8">
    <location>
        <begin position="107"/>
        <end position="131"/>
    </location>
</feature>
<organism evidence="12 13">
    <name type="scientific">Clunio marinus</name>
    <dbReference type="NCBI Taxonomy" id="568069"/>
    <lineage>
        <taxon>Eukaryota</taxon>
        <taxon>Metazoa</taxon>
        <taxon>Ecdysozoa</taxon>
        <taxon>Arthropoda</taxon>
        <taxon>Hexapoda</taxon>
        <taxon>Insecta</taxon>
        <taxon>Pterygota</taxon>
        <taxon>Neoptera</taxon>
        <taxon>Endopterygota</taxon>
        <taxon>Diptera</taxon>
        <taxon>Nematocera</taxon>
        <taxon>Chironomoidea</taxon>
        <taxon>Chironomidae</taxon>
        <taxon>Clunio</taxon>
    </lineage>
</organism>
<dbReference type="FunFam" id="2.10.25.10:FF:000230">
    <property type="entry name" value="Delta-like protein"/>
    <property type="match status" value="1"/>
</dbReference>
<evidence type="ECO:0000259" key="11">
    <source>
        <dbReference type="PROSITE" id="PS50026"/>
    </source>
</evidence>
<evidence type="ECO:0000313" key="13">
    <source>
        <dbReference type="Proteomes" id="UP000183832"/>
    </source>
</evidence>
<dbReference type="STRING" id="568069.A0A1J1HJQ1"/>
<feature type="domain" description="EGF-like" evidence="11">
    <location>
        <begin position="726"/>
        <end position="761"/>
    </location>
</feature>
<dbReference type="InterPro" id="IPR009030">
    <property type="entry name" value="Growth_fac_rcpt_cys_sf"/>
</dbReference>
<feature type="domain" description="EGF-like" evidence="11">
    <location>
        <begin position="801"/>
        <end position="839"/>
    </location>
</feature>
<feature type="disulfide bond" evidence="6">
    <location>
        <begin position="605"/>
        <end position="622"/>
    </location>
</feature>
<dbReference type="Gene3D" id="2.10.25.10">
    <property type="entry name" value="Laminin"/>
    <property type="match status" value="5"/>
</dbReference>
<dbReference type="SUPFAM" id="SSF57196">
    <property type="entry name" value="EGF/Laminin"/>
    <property type="match status" value="4"/>
</dbReference>
<name>A0A1J1HJQ1_9DIPT</name>
<dbReference type="OrthoDB" id="283575at2759"/>